<protein>
    <recommendedName>
        <fullName evidence="6">Nucleoporin Nup159/Nup146 N-terminal domain-containing protein</fullName>
    </recommendedName>
</protein>
<evidence type="ECO:0000256" key="3">
    <source>
        <dbReference type="ARBA" id="ARBA00023242"/>
    </source>
</evidence>
<dbReference type="GO" id="GO:0006405">
    <property type="term" value="P:RNA export from nucleus"/>
    <property type="evidence" value="ECO:0007669"/>
    <property type="project" value="TreeGrafter"/>
</dbReference>
<feature type="coiled-coil region" evidence="4">
    <location>
        <begin position="1295"/>
        <end position="1329"/>
    </location>
</feature>
<comment type="subcellular location">
    <subcellularLocation>
        <location evidence="1">Nucleus</location>
    </subcellularLocation>
</comment>
<dbReference type="EMBL" id="KB456270">
    <property type="protein sequence ID" value="EMF08783.1"/>
    <property type="molecule type" value="Genomic_DNA"/>
</dbReference>
<name>M3BRN8_SPHMS</name>
<dbReference type="GO" id="GO:0006606">
    <property type="term" value="P:protein import into nucleus"/>
    <property type="evidence" value="ECO:0007669"/>
    <property type="project" value="TreeGrafter"/>
</dbReference>
<feature type="compositionally biased region" description="Polar residues" evidence="5">
    <location>
        <begin position="503"/>
        <end position="512"/>
    </location>
</feature>
<feature type="region of interest" description="Disordered" evidence="5">
    <location>
        <begin position="669"/>
        <end position="693"/>
    </location>
</feature>
<dbReference type="GeneID" id="27907735"/>
<proteinExistence type="predicted"/>
<feature type="compositionally biased region" description="Polar residues" evidence="5">
    <location>
        <begin position="905"/>
        <end position="917"/>
    </location>
</feature>
<dbReference type="Proteomes" id="UP000016931">
    <property type="component" value="Unassembled WGS sequence"/>
</dbReference>
<evidence type="ECO:0000256" key="4">
    <source>
        <dbReference type="SAM" id="Coils"/>
    </source>
</evidence>
<dbReference type="InterPro" id="IPR015943">
    <property type="entry name" value="WD40/YVTN_repeat-like_dom_sf"/>
</dbReference>
<feature type="region of interest" description="Disordered" evidence="5">
    <location>
        <begin position="492"/>
        <end position="585"/>
    </location>
</feature>
<feature type="compositionally biased region" description="Low complexity" evidence="5">
    <location>
        <begin position="733"/>
        <end position="747"/>
    </location>
</feature>
<feature type="compositionally biased region" description="Low complexity" evidence="5">
    <location>
        <begin position="547"/>
        <end position="567"/>
    </location>
</feature>
<keyword evidence="3" id="KW-0539">Nucleus</keyword>
<dbReference type="PANTHER" id="PTHR23193">
    <property type="entry name" value="NUCLEAR PORE COMPLEX PROTEIN NUP"/>
    <property type="match status" value="1"/>
</dbReference>
<feature type="compositionally biased region" description="Pro residues" evidence="5">
    <location>
        <begin position="842"/>
        <end position="853"/>
    </location>
</feature>
<reference evidence="7 8" key="1">
    <citation type="journal article" date="2012" name="PLoS Pathog.">
        <title>Diverse lifestyles and strategies of plant pathogenesis encoded in the genomes of eighteen Dothideomycetes fungi.</title>
        <authorList>
            <person name="Ohm R.A."/>
            <person name="Feau N."/>
            <person name="Henrissat B."/>
            <person name="Schoch C.L."/>
            <person name="Horwitz B.A."/>
            <person name="Barry K.W."/>
            <person name="Condon B.J."/>
            <person name="Copeland A.C."/>
            <person name="Dhillon B."/>
            <person name="Glaser F."/>
            <person name="Hesse C.N."/>
            <person name="Kosti I."/>
            <person name="LaButti K."/>
            <person name="Lindquist E.A."/>
            <person name="Lucas S."/>
            <person name="Salamov A.A."/>
            <person name="Bradshaw R.E."/>
            <person name="Ciuffetti L."/>
            <person name="Hamelin R.C."/>
            <person name="Kema G.H.J."/>
            <person name="Lawrence C."/>
            <person name="Scott J.A."/>
            <person name="Spatafora J.W."/>
            <person name="Turgeon B.G."/>
            <person name="de Wit P.J.G.M."/>
            <person name="Zhong S."/>
            <person name="Goodwin S.B."/>
            <person name="Grigoriev I.V."/>
        </authorList>
    </citation>
    <scope>NUCLEOTIDE SEQUENCE [LARGE SCALE GENOMIC DNA]</scope>
    <source>
        <strain evidence="7 8">SO2202</strain>
    </source>
</reference>
<feature type="region of interest" description="Disordered" evidence="5">
    <location>
        <begin position="615"/>
        <end position="652"/>
    </location>
</feature>
<keyword evidence="2" id="KW-0813">Transport</keyword>
<feature type="region of interest" description="Disordered" evidence="5">
    <location>
        <begin position="766"/>
        <end position="1087"/>
    </location>
</feature>
<dbReference type="PANTHER" id="PTHR23193:SF23">
    <property type="entry name" value="NUCLEAR PORE COMPLEX PROTEIN NUP153"/>
    <property type="match status" value="1"/>
</dbReference>
<evidence type="ECO:0000256" key="2">
    <source>
        <dbReference type="ARBA" id="ARBA00022448"/>
    </source>
</evidence>
<organism evidence="7 8">
    <name type="scientific">Sphaerulina musiva (strain SO2202)</name>
    <name type="common">Poplar stem canker fungus</name>
    <name type="synonym">Septoria musiva</name>
    <dbReference type="NCBI Taxonomy" id="692275"/>
    <lineage>
        <taxon>Eukaryota</taxon>
        <taxon>Fungi</taxon>
        <taxon>Dikarya</taxon>
        <taxon>Ascomycota</taxon>
        <taxon>Pezizomycotina</taxon>
        <taxon>Dothideomycetes</taxon>
        <taxon>Dothideomycetidae</taxon>
        <taxon>Mycosphaerellales</taxon>
        <taxon>Mycosphaerellaceae</taxon>
        <taxon>Sphaerulina</taxon>
    </lineage>
</organism>
<gene>
    <name evidence="7" type="ORF">SEPMUDRAFT_92921</name>
</gene>
<feature type="compositionally biased region" description="Polar residues" evidence="5">
    <location>
        <begin position="631"/>
        <end position="652"/>
    </location>
</feature>
<feature type="region of interest" description="Disordered" evidence="5">
    <location>
        <begin position="719"/>
        <end position="747"/>
    </location>
</feature>
<evidence type="ECO:0000256" key="1">
    <source>
        <dbReference type="ARBA" id="ARBA00004123"/>
    </source>
</evidence>
<sequence length="1511" mass="159941">MNMGSQAQAGEELGEVISDEISLDDVASKPGDRVRVSSAWSPPPHPWASLLSVASTKGLLAVAGPDSLIIASTKQVRQKQYIPKRKDGASGDEKYLPITALNTLTAPRLSHVAFTADESCLIIASEQGGGLAVYETEALTRGGKDPAFELSTQNTGIRHLLPNPNKEAGTAHFVGVVLTNGQLVVADLQKREMVQGASGVVFHRDVVSACWSKKGKQIVVGRQDSTCAQIDPLGVVKAEIPAPPQLRSIKDDQYQSAQKMPVTAIHWLETYKFFIVYTPFFSADNTDDMLVHDSVYFIAEKNGKDGPFVFSKSSMDPCMVPQQGQDRVPANHFIQRVGAWDPQVKDLLVVVSTACSDGGTFVQLQNEQSFSLSAPLDENRKITLPMSISGEDESSAIGMALDFSAEELEPRPIPNDIDRFPQATKPLPCLFVVTTDGMLCMWWVVSKSAVEQEIIHANMVNTSGPYTDYPSLRNLASTEIATEDIPDHYKTAEEKAAEASGTKHAQTTTPMASSLFGAKPETPASPSGSLFSKPAAPGFGQSTFGQPTTISTNPPSTSSTFGQTTFGKPNTPVAPAQGQPAFGMTNTLGASAGSAWAAQGKATFGSTSQIGGGTGFGSVGGMGSTKPSVWGTPSGTTATTGQSPFTQPSAKSSGFAAFANKTPFGGAQATAASPFGSSARNQSSNPFAASPFGNGANNTGTSFASSSFGKPSFTQQSAVSSAGTLGTGSFGKPSSLGNPSSLSNTSSGLSGLDGFKLGSGFVGDGSAKDDLPKPKNPGGDLFGADFLAGAEAKKSEVKPEPGTEKSMALNDIPESKSSANDGSGLPPDPTVFNYKKAQAAMAPPPGVTQPPSKPIEAREDATAAPLPPDPSSFNYKKALADMGPTPGAAAAQSEEVKDIPIAGSPPQNITHSETFSPAGSEAGGPTDDGSVAWDDEEEEDEEADDDEADDEEGEGDEDEGDETDAIETNDEEGDDETDQFETEPEEESAHEQSREQNEPGARSKLEAALKASRLGKSAPKSPETSKTKASTTTPGSTDTSYTPKELPPGPVLQPTGPRQTGDSPRSPSPQRRIQQQRAATNPVPSDFLRIPSSQIKVTSVPLATPIERPTPPPQPKEPTLGELADDAAAAAKAVLAAPIEPTKKIPDFFVHQDYVAGVDTPGIGGQIEIVFRDVNAMVDVVGLNGRSLQSLIEGHKQLRKPGQRSVKDLEDDDAWTLAEMSELSEVMDHIDKQLANGKLVNVPDLLARLKEEHEDINKTRTRTVEMRRQIAQHTDPARVAERDAAPLSAETLHQQSDLRTRLQSVQKLLSEAEQMVTMLRAQLSSLQSKNPKSGQAAPVPTVEAVERTILKLTAMVQQKSGDIDHLESQIRSLPGGMGALRLDDDYEEDLAARLGGSKLLSLAESVGRRRTPQKYPRMAANGDALGMSAMFGVSTRFQTPPSASIRGSPSFRASALGRSTGSLSGSARKKMVDVTEQEIEAFRTRTQRRKDVLNALNEKVEKRGTRVVKPQ</sequence>
<evidence type="ECO:0000256" key="5">
    <source>
        <dbReference type="SAM" id="MobiDB-lite"/>
    </source>
</evidence>
<dbReference type="STRING" id="692275.M3BRN8"/>
<keyword evidence="4" id="KW-0175">Coiled coil</keyword>
<dbReference type="SUPFAM" id="SSF117289">
    <property type="entry name" value="Nucleoporin domain"/>
    <property type="match status" value="1"/>
</dbReference>
<dbReference type="OrthoDB" id="248320at2759"/>
<dbReference type="InterPro" id="IPR039462">
    <property type="entry name" value="Nup159/Nup146_N"/>
</dbReference>
<dbReference type="GO" id="GO:0008139">
    <property type="term" value="F:nuclear localization sequence binding"/>
    <property type="evidence" value="ECO:0007669"/>
    <property type="project" value="TreeGrafter"/>
</dbReference>
<dbReference type="OMA" id="RGQCASI"/>
<feature type="compositionally biased region" description="Basic and acidic residues" evidence="5">
    <location>
        <begin position="987"/>
        <end position="1007"/>
    </location>
</feature>
<dbReference type="GO" id="GO:0005643">
    <property type="term" value="C:nuclear pore"/>
    <property type="evidence" value="ECO:0007669"/>
    <property type="project" value="TreeGrafter"/>
</dbReference>
<dbReference type="InterPro" id="IPR026054">
    <property type="entry name" value="Nucleoporin"/>
</dbReference>
<feature type="domain" description="Nucleoporin Nup159/Nup146 N-terminal" evidence="6">
    <location>
        <begin position="44"/>
        <end position="439"/>
    </location>
</feature>
<keyword evidence="8" id="KW-1185">Reference proteome</keyword>
<feature type="compositionally biased region" description="Low complexity" evidence="5">
    <location>
        <begin position="1063"/>
        <end position="1077"/>
    </location>
</feature>
<dbReference type="GO" id="GO:0017056">
    <property type="term" value="F:structural constituent of nuclear pore"/>
    <property type="evidence" value="ECO:0007669"/>
    <property type="project" value="TreeGrafter"/>
</dbReference>
<feature type="compositionally biased region" description="Polar residues" evidence="5">
    <location>
        <begin position="675"/>
        <end position="687"/>
    </location>
</feature>
<feature type="compositionally biased region" description="Acidic residues" evidence="5">
    <location>
        <begin position="933"/>
        <end position="986"/>
    </location>
</feature>
<feature type="compositionally biased region" description="Low complexity" evidence="5">
    <location>
        <begin position="1019"/>
        <end position="1043"/>
    </location>
</feature>
<evidence type="ECO:0000313" key="8">
    <source>
        <dbReference type="Proteomes" id="UP000016931"/>
    </source>
</evidence>
<dbReference type="eggNOG" id="KOG3630">
    <property type="taxonomic scope" value="Eukaryota"/>
</dbReference>
<dbReference type="Gene3D" id="1.20.5.340">
    <property type="match status" value="1"/>
</dbReference>
<dbReference type="HOGENOM" id="CLU_003852_0_0_1"/>
<dbReference type="Pfam" id="PF16755">
    <property type="entry name" value="Beta-prop_NUP159_NUP214"/>
    <property type="match status" value="1"/>
</dbReference>
<evidence type="ECO:0000313" key="7">
    <source>
        <dbReference type="EMBL" id="EMF08783.1"/>
    </source>
</evidence>
<evidence type="ECO:0000259" key="6">
    <source>
        <dbReference type="Pfam" id="PF16755"/>
    </source>
</evidence>
<dbReference type="RefSeq" id="XP_016756904.1">
    <property type="nucleotide sequence ID" value="XM_016910598.1"/>
</dbReference>
<feature type="compositionally biased region" description="Basic and acidic residues" evidence="5">
    <location>
        <begin position="791"/>
        <end position="803"/>
    </location>
</feature>
<feature type="region of interest" description="Disordered" evidence="5">
    <location>
        <begin position="1440"/>
        <end position="1469"/>
    </location>
</feature>
<accession>M3BRN8</accession>
<dbReference type="Gene3D" id="2.130.10.10">
    <property type="entry name" value="YVTN repeat-like/Quinoprotein amine dehydrogenase"/>
    <property type="match status" value="1"/>
</dbReference>